<dbReference type="Pfam" id="PF13241">
    <property type="entry name" value="NAD_binding_7"/>
    <property type="match status" value="1"/>
</dbReference>
<gene>
    <name evidence="7" type="ORF">HNQ62_000986</name>
</gene>
<comment type="catalytic activity">
    <reaction evidence="6">
        <text>precorrin-2 + NAD(+) = sirohydrochlorin + NADH + 2 H(+)</text>
        <dbReference type="Rhea" id="RHEA:15613"/>
        <dbReference type="ChEBI" id="CHEBI:15378"/>
        <dbReference type="ChEBI" id="CHEBI:57540"/>
        <dbReference type="ChEBI" id="CHEBI:57945"/>
        <dbReference type="ChEBI" id="CHEBI:58351"/>
        <dbReference type="ChEBI" id="CHEBI:58827"/>
        <dbReference type="EC" id="1.3.1.76"/>
    </reaction>
</comment>
<keyword evidence="4" id="KW-0520">NAD</keyword>
<dbReference type="UniPathway" id="UPA00262">
    <property type="reaction ID" value="UER00222"/>
</dbReference>
<evidence type="ECO:0000256" key="1">
    <source>
        <dbReference type="ARBA" id="ARBA00005010"/>
    </source>
</evidence>
<dbReference type="InterPro" id="IPR006367">
    <property type="entry name" value="Sirohaem_synthase_N"/>
</dbReference>
<accession>A0A7J9RVK5</accession>
<organism evidence="7 8">
    <name type="scientific">Sulfurisphaera ohwakuensis</name>
    <dbReference type="NCBI Taxonomy" id="69656"/>
    <lineage>
        <taxon>Archaea</taxon>
        <taxon>Thermoproteota</taxon>
        <taxon>Thermoprotei</taxon>
        <taxon>Sulfolobales</taxon>
        <taxon>Sulfolobaceae</taxon>
        <taxon>Sulfurisphaera</taxon>
    </lineage>
</organism>
<comment type="pathway">
    <text evidence="1">Porphyrin-containing compound metabolism; siroheme biosynthesis; sirohydrochlorin from precorrin-2: step 1/1.</text>
</comment>
<keyword evidence="5" id="KW-0627">Porphyrin biosynthesis</keyword>
<dbReference type="Proteomes" id="UP000582213">
    <property type="component" value="Unassembled WGS sequence"/>
</dbReference>
<dbReference type="GO" id="GO:0043115">
    <property type="term" value="F:precorrin-2 dehydrogenase activity"/>
    <property type="evidence" value="ECO:0007669"/>
    <property type="project" value="UniProtKB-EC"/>
</dbReference>
<keyword evidence="7" id="KW-0456">Lyase</keyword>
<evidence type="ECO:0000256" key="5">
    <source>
        <dbReference type="ARBA" id="ARBA00023244"/>
    </source>
</evidence>
<evidence type="ECO:0000313" key="8">
    <source>
        <dbReference type="Proteomes" id="UP000582213"/>
    </source>
</evidence>
<sequence length="215" mass="24656">MNTHTFIPLYLNLIDLNVLVIGGGKVGTKRALNFYEHGAKVTVVSLNFSEELLNYKDKISLIKKDANDLDSNFLANFDIIITATNDKNINSKLCHEAKKLKKLCNNPTNIEESSFIVPIYYTDNELSIAVTTFGKSSLSSKYIIELIRKNILSDEIYELVKVMETVKELLKSEINDPSKRFTYYSKIFNDEIFRNYIKEKKLDLAIDRAKVIINE</sequence>
<dbReference type="AlphaFoldDB" id="A0A7J9RVK5"/>
<name>A0A7J9RVK5_SULOH</name>
<evidence type="ECO:0000256" key="6">
    <source>
        <dbReference type="ARBA" id="ARBA00047561"/>
    </source>
</evidence>
<keyword evidence="3 7" id="KW-0560">Oxidoreductase</keyword>
<dbReference type="EMBL" id="JACHFY010000003">
    <property type="protein sequence ID" value="MBB5253244.1"/>
    <property type="molecule type" value="Genomic_DNA"/>
</dbReference>
<dbReference type="Gene3D" id="3.40.50.720">
    <property type="entry name" value="NAD(P)-binding Rossmann-like Domain"/>
    <property type="match status" value="1"/>
</dbReference>
<evidence type="ECO:0000256" key="2">
    <source>
        <dbReference type="ARBA" id="ARBA00012400"/>
    </source>
</evidence>
<dbReference type="InterPro" id="IPR028161">
    <property type="entry name" value="Met8-like"/>
</dbReference>
<evidence type="ECO:0000256" key="3">
    <source>
        <dbReference type="ARBA" id="ARBA00023002"/>
    </source>
</evidence>
<dbReference type="PANTHER" id="PTHR35330">
    <property type="entry name" value="SIROHEME BIOSYNTHESIS PROTEIN MET8"/>
    <property type="match status" value="1"/>
</dbReference>
<dbReference type="GO" id="GO:0004325">
    <property type="term" value="F:ferrochelatase activity"/>
    <property type="evidence" value="ECO:0007669"/>
    <property type="project" value="InterPro"/>
</dbReference>
<evidence type="ECO:0000313" key="7">
    <source>
        <dbReference type="EMBL" id="MBB5253244.1"/>
    </source>
</evidence>
<dbReference type="PANTHER" id="PTHR35330:SF1">
    <property type="entry name" value="SIROHEME BIOSYNTHESIS PROTEIN MET8"/>
    <property type="match status" value="1"/>
</dbReference>
<dbReference type="SUPFAM" id="SSF75615">
    <property type="entry name" value="Siroheme synthase middle domains-like"/>
    <property type="match status" value="1"/>
</dbReference>
<dbReference type="EC" id="1.3.1.76" evidence="2"/>
<comment type="caution">
    <text evidence="7">The sequence shown here is derived from an EMBL/GenBank/DDBJ whole genome shotgun (WGS) entry which is preliminary data.</text>
</comment>
<dbReference type="NCBIfam" id="TIGR01470">
    <property type="entry name" value="cysG_Nterm"/>
    <property type="match status" value="1"/>
</dbReference>
<reference evidence="7 8" key="1">
    <citation type="submission" date="2020-08" db="EMBL/GenBank/DDBJ databases">
        <title>Genomic Encyclopedia of Type Strains, Phase IV (KMG-IV): sequencing the most valuable type-strain genomes for metagenomic binning, comparative biology and taxonomic classification.</title>
        <authorList>
            <person name="Goeker M."/>
        </authorList>
    </citation>
    <scope>NUCLEOTIDE SEQUENCE [LARGE SCALE GENOMIC DNA]</scope>
    <source>
        <strain evidence="7 8">DSM 12421</strain>
    </source>
</reference>
<proteinExistence type="predicted"/>
<protein>
    <recommendedName>
        <fullName evidence="2">precorrin-2 dehydrogenase</fullName>
        <ecNumber evidence="2">1.3.1.76</ecNumber>
    </recommendedName>
</protein>
<dbReference type="SUPFAM" id="SSF51735">
    <property type="entry name" value="NAD(P)-binding Rossmann-fold domains"/>
    <property type="match status" value="1"/>
</dbReference>
<dbReference type="InterPro" id="IPR036291">
    <property type="entry name" value="NAD(P)-bd_dom_sf"/>
</dbReference>
<evidence type="ECO:0000256" key="4">
    <source>
        <dbReference type="ARBA" id="ARBA00023027"/>
    </source>
</evidence>
<dbReference type="GO" id="GO:0019354">
    <property type="term" value="P:siroheme biosynthetic process"/>
    <property type="evidence" value="ECO:0007669"/>
    <property type="project" value="UniProtKB-UniPathway"/>
</dbReference>